<sequence>MFTIAAILLSLATHTRTLSLSLKLSLTCTHNGDDPGLTGCGGCGGGGGWFYDDRSPTLALRTVFDPSFVLVVVYEQDTGISDARFYVRGCMRVRVCNNHFDVFPCDVFPVGVAIIALGRAGTSTKRHNLLFCSFLFFFYYYFLL</sequence>
<feature type="signal peptide" evidence="1">
    <location>
        <begin position="1"/>
        <end position="17"/>
    </location>
</feature>
<evidence type="ECO:0000313" key="2">
    <source>
        <dbReference type="EMBL" id="MBW73159.1"/>
    </source>
</evidence>
<proteinExistence type="predicted"/>
<feature type="chain" id="PRO_5014649808" evidence="1">
    <location>
        <begin position="18"/>
        <end position="144"/>
    </location>
</feature>
<keyword evidence="1" id="KW-0732">Signal</keyword>
<dbReference type="AlphaFoldDB" id="A0A2M4D6I3"/>
<reference evidence="2" key="1">
    <citation type="submission" date="2018-01" db="EMBL/GenBank/DDBJ databases">
        <title>An insight into the sialome of Amazonian anophelines.</title>
        <authorList>
            <person name="Ribeiro J.M."/>
            <person name="Scarpassa V."/>
            <person name="Calvo E."/>
        </authorList>
    </citation>
    <scope>NUCLEOTIDE SEQUENCE</scope>
</reference>
<name>A0A2M4D6I3_ANODA</name>
<protein>
    <submittedName>
        <fullName evidence="2">Putative secreted protein</fullName>
    </submittedName>
</protein>
<accession>A0A2M4D6I3</accession>
<dbReference type="EMBL" id="GGFL01008981">
    <property type="protein sequence ID" value="MBW73159.1"/>
    <property type="molecule type" value="Transcribed_RNA"/>
</dbReference>
<organism evidence="2">
    <name type="scientific">Anopheles darlingi</name>
    <name type="common">Mosquito</name>
    <dbReference type="NCBI Taxonomy" id="43151"/>
    <lineage>
        <taxon>Eukaryota</taxon>
        <taxon>Metazoa</taxon>
        <taxon>Ecdysozoa</taxon>
        <taxon>Arthropoda</taxon>
        <taxon>Hexapoda</taxon>
        <taxon>Insecta</taxon>
        <taxon>Pterygota</taxon>
        <taxon>Neoptera</taxon>
        <taxon>Endopterygota</taxon>
        <taxon>Diptera</taxon>
        <taxon>Nematocera</taxon>
        <taxon>Culicoidea</taxon>
        <taxon>Culicidae</taxon>
        <taxon>Anophelinae</taxon>
        <taxon>Anopheles</taxon>
    </lineage>
</organism>
<evidence type="ECO:0000256" key="1">
    <source>
        <dbReference type="SAM" id="SignalP"/>
    </source>
</evidence>